<evidence type="ECO:0000256" key="3">
    <source>
        <dbReference type="ARBA" id="ARBA00022750"/>
    </source>
</evidence>
<evidence type="ECO:0000313" key="5">
    <source>
        <dbReference type="EMBL" id="RLE51546.1"/>
    </source>
</evidence>
<dbReference type="PANTHER" id="PTHR30302">
    <property type="entry name" value="HYDROGENASE 1 MATURATION PROTEASE"/>
    <property type="match status" value="1"/>
</dbReference>
<comment type="similarity">
    <text evidence="1">Belongs to the peptidase A31 family.</text>
</comment>
<dbReference type="AlphaFoldDB" id="A0A497EWK4"/>
<dbReference type="InterPro" id="IPR004420">
    <property type="entry name" value="Pept_A31_hyd_mat_HycI"/>
</dbReference>
<dbReference type="InterPro" id="IPR000671">
    <property type="entry name" value="Peptidase_A31"/>
</dbReference>
<sequence>MTFKPSSLPENFSSDNLTPHYKFPHHYIFVNLITNTDMIEELKSMLKGAKRIVILGVGNELRRDDGLGIVAARKLQLKKLPQSVTVIECGEVPENFLGVIEKIKPSHVIMIDAVDMGAEPGSIGLITKEQILKYPTISTHKPSPHILMSYIEEIIGAKILIIGVQPENVDFGEGLTPKVEKAVEILVDMLTLILSGR</sequence>
<evidence type="ECO:0000256" key="4">
    <source>
        <dbReference type="ARBA" id="ARBA00022801"/>
    </source>
</evidence>
<evidence type="ECO:0000313" key="6">
    <source>
        <dbReference type="Proteomes" id="UP000268446"/>
    </source>
</evidence>
<dbReference type="NCBIfam" id="TIGR00142">
    <property type="entry name" value="hycI"/>
    <property type="match status" value="1"/>
</dbReference>
<dbReference type="Proteomes" id="UP000268446">
    <property type="component" value="Unassembled WGS sequence"/>
</dbReference>
<dbReference type="EMBL" id="QMQZ01000048">
    <property type="protein sequence ID" value="RLE51546.1"/>
    <property type="molecule type" value="Genomic_DNA"/>
</dbReference>
<dbReference type="SUPFAM" id="SSF53163">
    <property type="entry name" value="HybD-like"/>
    <property type="match status" value="1"/>
</dbReference>
<dbReference type="GO" id="GO:0004190">
    <property type="term" value="F:aspartic-type endopeptidase activity"/>
    <property type="evidence" value="ECO:0007669"/>
    <property type="project" value="UniProtKB-KW"/>
</dbReference>
<dbReference type="InterPro" id="IPR023430">
    <property type="entry name" value="Pept_HybD-like_dom_sf"/>
</dbReference>
<keyword evidence="4 5" id="KW-0378">Hydrolase</keyword>
<comment type="caution">
    <text evidence="5">The sequence shown here is derived from an EMBL/GenBank/DDBJ whole genome shotgun (WGS) entry which is preliminary data.</text>
</comment>
<keyword evidence="2" id="KW-0645">Protease</keyword>
<dbReference type="GO" id="GO:0008047">
    <property type="term" value="F:enzyme activator activity"/>
    <property type="evidence" value="ECO:0007669"/>
    <property type="project" value="InterPro"/>
</dbReference>
<proteinExistence type="inferred from homology"/>
<keyword evidence="3" id="KW-0064">Aspartyl protease</keyword>
<dbReference type="PANTHER" id="PTHR30302:SF1">
    <property type="entry name" value="HYDROGENASE 2 MATURATION PROTEASE"/>
    <property type="match status" value="1"/>
</dbReference>
<accession>A0A497EWK4</accession>
<organism evidence="5 6">
    <name type="scientific">Thermoproteota archaeon</name>
    <dbReference type="NCBI Taxonomy" id="2056631"/>
    <lineage>
        <taxon>Archaea</taxon>
        <taxon>Thermoproteota</taxon>
    </lineage>
</organism>
<protein>
    <submittedName>
        <fullName evidence="5">Hydrogenase maturation peptidase HycI</fullName>
        <ecNumber evidence="5">3.4.23.51</ecNumber>
    </submittedName>
</protein>
<dbReference type="Gene3D" id="3.40.50.1450">
    <property type="entry name" value="HybD-like"/>
    <property type="match status" value="1"/>
</dbReference>
<evidence type="ECO:0000256" key="1">
    <source>
        <dbReference type="ARBA" id="ARBA00006814"/>
    </source>
</evidence>
<gene>
    <name evidence="5" type="primary">hycI</name>
    <name evidence="5" type="ORF">DRJ20_01955</name>
</gene>
<dbReference type="EC" id="3.4.23.51" evidence="5"/>
<dbReference type="CDD" id="cd06067">
    <property type="entry name" value="H2MP_MemB-H2evol"/>
    <property type="match status" value="1"/>
</dbReference>
<dbReference type="Pfam" id="PF01750">
    <property type="entry name" value="HycI"/>
    <property type="match status" value="1"/>
</dbReference>
<reference evidence="5 6" key="1">
    <citation type="submission" date="2018-06" db="EMBL/GenBank/DDBJ databases">
        <title>Extensive metabolic versatility and redundancy in microbially diverse, dynamic hydrothermal sediments.</title>
        <authorList>
            <person name="Dombrowski N."/>
            <person name="Teske A."/>
            <person name="Baker B.J."/>
        </authorList>
    </citation>
    <scope>NUCLEOTIDE SEQUENCE [LARGE SCALE GENOMIC DNA]</scope>
    <source>
        <strain evidence="5">B29_G17</strain>
    </source>
</reference>
<dbReference type="GO" id="GO:0016485">
    <property type="term" value="P:protein processing"/>
    <property type="evidence" value="ECO:0007669"/>
    <property type="project" value="TreeGrafter"/>
</dbReference>
<evidence type="ECO:0000256" key="2">
    <source>
        <dbReference type="ARBA" id="ARBA00022670"/>
    </source>
</evidence>
<name>A0A497EWK4_9CREN</name>
<dbReference type="NCBIfam" id="TIGR00072">
    <property type="entry name" value="hydrog_prot"/>
    <property type="match status" value="1"/>
</dbReference>
<dbReference type="PRINTS" id="PR00446">
    <property type="entry name" value="HYDRGNUPTAKE"/>
</dbReference>